<dbReference type="Proteomes" id="UP000245938">
    <property type="component" value="Unassembled WGS sequence"/>
</dbReference>
<gene>
    <name evidence="2" type="ORF">DEX24_13805</name>
</gene>
<protein>
    <submittedName>
        <fullName evidence="2">Ring-cleaving dioxygenase</fullName>
    </submittedName>
</protein>
<dbReference type="Gene3D" id="3.10.180.10">
    <property type="entry name" value="2,3-Dihydroxybiphenyl 1,2-Dioxygenase, domain 1"/>
    <property type="match status" value="2"/>
</dbReference>
<keyword evidence="2" id="KW-0223">Dioxygenase</keyword>
<dbReference type="RefSeq" id="WP_109307001.1">
    <property type="nucleotide sequence ID" value="NZ_BJUF01000015.1"/>
</dbReference>
<organism evidence="2 3">
    <name type="scientific">Kurthia sibirica</name>
    <dbReference type="NCBI Taxonomy" id="202750"/>
    <lineage>
        <taxon>Bacteria</taxon>
        <taxon>Bacillati</taxon>
        <taxon>Bacillota</taxon>
        <taxon>Bacilli</taxon>
        <taxon>Bacillales</taxon>
        <taxon>Caryophanaceae</taxon>
        <taxon>Kurthia</taxon>
    </lineage>
</organism>
<dbReference type="Pfam" id="PF00903">
    <property type="entry name" value="Glyoxalase"/>
    <property type="match status" value="1"/>
</dbReference>
<accession>A0A2U3AIS2</accession>
<reference evidence="2 3" key="1">
    <citation type="submission" date="2018-05" db="EMBL/GenBank/DDBJ databases">
        <title>Kurthia sibirica genome sequence.</title>
        <authorList>
            <person name="Maclea K.S."/>
            <person name="Goen A.E."/>
        </authorList>
    </citation>
    <scope>NUCLEOTIDE SEQUENCE [LARGE SCALE GENOMIC DNA]</scope>
    <source>
        <strain evidence="2 3">ATCC 49154</strain>
    </source>
</reference>
<dbReference type="AlphaFoldDB" id="A0A2U3AIS2"/>
<dbReference type="InterPro" id="IPR004360">
    <property type="entry name" value="Glyas_Fos-R_dOase_dom"/>
</dbReference>
<dbReference type="OrthoDB" id="9785698at2"/>
<dbReference type="PANTHER" id="PTHR36110">
    <property type="entry name" value="RING-CLEAVING DIOXYGENASE MHQE-RELATED"/>
    <property type="match status" value="1"/>
</dbReference>
<name>A0A2U3AIS2_9BACL</name>
<proteinExistence type="predicted"/>
<dbReference type="InterPro" id="IPR052537">
    <property type="entry name" value="Extradiol_RC_dioxygenase"/>
</dbReference>
<dbReference type="SUPFAM" id="SSF54593">
    <property type="entry name" value="Glyoxalase/Bleomycin resistance protein/Dihydroxybiphenyl dioxygenase"/>
    <property type="match status" value="1"/>
</dbReference>
<dbReference type="PANTHER" id="PTHR36110:SF4">
    <property type="entry name" value="RING-CLEAVING DIOXYGENASE MHQA-RELATED"/>
    <property type="match status" value="1"/>
</dbReference>
<evidence type="ECO:0000313" key="3">
    <source>
        <dbReference type="Proteomes" id="UP000245938"/>
    </source>
</evidence>
<feature type="domain" description="VOC" evidence="1">
    <location>
        <begin position="155"/>
        <end position="278"/>
    </location>
</feature>
<keyword evidence="3" id="KW-1185">Reference proteome</keyword>
<comment type="caution">
    <text evidence="2">The sequence shown here is derived from an EMBL/GenBank/DDBJ whole genome shotgun (WGS) entry which is preliminary data.</text>
</comment>
<sequence length="315" mass="36484">MTSPLIHHVSVINRDSKASFEFYHTLLGLDFLLKTVNQDDLEMYHLFFGDTTGRPGTEFSVFEMKSGTQKKYGTNSLERTIFAVPSEESLLFWEKRLRQADVFNCEIEEYHNTKILRFEDADGVLLGLQPVAKEITEKYYPLISDEIPEDHAIFGIQAVHCRVRYSKASTQSFKEIFDLEVIDIFEDQHHTVTVLSKADALFGQQLHLVEDRLRNLEEMGSGAIQHIALNATNENQLLAIEKKILRKNFHYSGIKNREFFKSLYYREPNSLLIEVATEQTNFTKQSLTSTNFDELPLFLPPFLESRRSFIESKLI</sequence>
<dbReference type="PROSITE" id="PS51819">
    <property type="entry name" value="VOC"/>
    <property type="match status" value="1"/>
</dbReference>
<dbReference type="InterPro" id="IPR029068">
    <property type="entry name" value="Glyas_Bleomycin-R_OHBP_Dase"/>
</dbReference>
<keyword evidence="2" id="KW-0560">Oxidoreductase</keyword>
<evidence type="ECO:0000259" key="1">
    <source>
        <dbReference type="PROSITE" id="PS51819"/>
    </source>
</evidence>
<dbReference type="EMBL" id="QFVR01000022">
    <property type="protein sequence ID" value="PWI24407.1"/>
    <property type="molecule type" value="Genomic_DNA"/>
</dbReference>
<evidence type="ECO:0000313" key="2">
    <source>
        <dbReference type="EMBL" id="PWI24407.1"/>
    </source>
</evidence>
<dbReference type="GO" id="GO:0051213">
    <property type="term" value="F:dioxygenase activity"/>
    <property type="evidence" value="ECO:0007669"/>
    <property type="project" value="UniProtKB-KW"/>
</dbReference>
<dbReference type="InterPro" id="IPR037523">
    <property type="entry name" value="VOC_core"/>
</dbReference>